<evidence type="ECO:0000313" key="2">
    <source>
        <dbReference type="Proteomes" id="UP000254621"/>
    </source>
</evidence>
<sequence>MTSVLIIGSGAREFIFAKTFAQSVDQVLLPQVMQVCVRLAMKRLI</sequence>
<dbReference type="Proteomes" id="UP000254621">
    <property type="component" value="Unassembled WGS sequence"/>
</dbReference>
<protein>
    <submittedName>
        <fullName evidence="1">Uncharacterized protein</fullName>
    </submittedName>
</protein>
<dbReference type="EMBL" id="UHIV01000004">
    <property type="protein sequence ID" value="SUP58870.1"/>
    <property type="molecule type" value="Genomic_DNA"/>
</dbReference>
<dbReference type="AlphaFoldDB" id="A0A380P0V1"/>
<accession>A0A380P0V1</accession>
<gene>
    <name evidence="1" type="ORF">NCTC13645_01119</name>
</gene>
<dbReference type="STRING" id="1629.IV50_GL000101"/>
<proteinExistence type="predicted"/>
<organism evidence="1 2">
    <name type="scientific">Weissella viridescens</name>
    <name type="common">Lactobacillus viridescens</name>
    <dbReference type="NCBI Taxonomy" id="1629"/>
    <lineage>
        <taxon>Bacteria</taxon>
        <taxon>Bacillati</taxon>
        <taxon>Bacillota</taxon>
        <taxon>Bacilli</taxon>
        <taxon>Lactobacillales</taxon>
        <taxon>Lactobacillaceae</taxon>
        <taxon>Weissella</taxon>
    </lineage>
</organism>
<reference evidence="1 2" key="1">
    <citation type="submission" date="2018-06" db="EMBL/GenBank/DDBJ databases">
        <authorList>
            <consortium name="Pathogen Informatics"/>
            <person name="Doyle S."/>
        </authorList>
    </citation>
    <scope>NUCLEOTIDE SEQUENCE [LARGE SCALE GENOMIC DNA]</scope>
    <source>
        <strain evidence="1 2">NCTC13645</strain>
    </source>
</reference>
<evidence type="ECO:0000313" key="1">
    <source>
        <dbReference type="EMBL" id="SUP58870.1"/>
    </source>
</evidence>
<name>A0A380P0V1_WEIVI</name>